<feature type="domain" description="Putative T7SS secretion signal" evidence="3">
    <location>
        <begin position="5"/>
        <end position="243"/>
    </location>
</feature>
<protein>
    <recommendedName>
        <fullName evidence="3">Putative T7SS secretion signal domain-containing protein</fullName>
    </recommendedName>
</protein>
<sequence length="292" mass="31011">MGLGDYLDAGAAALGDGAQWVGDKAADGLEAIGADGAAEGVRDAGEWTGDKLGADIPERGLGETEDPKELIHGNVETITERAEHLRDFYRAFERLGTGLRGLDSDSWRGEAGDAFREKFSPQPKFWLSAADACEEAAKALVTYASTVQWAQAEAREAIAAYKQAKAASDKAVADYNTKVDRYNRVAEAGGDPGPEPGPFTDPGKAGFEQAEHQLKDARRQRDDAARTARETVKRLVDQAPPNPGALEVLGSAAKDMAEGMVLNQVHFVGGALKGLAETAALVRMVTRLTLTT</sequence>
<feature type="coiled-coil region" evidence="1">
    <location>
        <begin position="207"/>
        <end position="234"/>
    </location>
</feature>
<evidence type="ECO:0000259" key="3">
    <source>
        <dbReference type="Pfam" id="PF21725"/>
    </source>
</evidence>
<evidence type="ECO:0000256" key="2">
    <source>
        <dbReference type="SAM" id="MobiDB-lite"/>
    </source>
</evidence>
<feature type="region of interest" description="Disordered" evidence="2">
    <location>
        <begin position="185"/>
        <end position="205"/>
    </location>
</feature>
<dbReference type="InterPro" id="IPR049082">
    <property type="entry name" value="T7SS_signal"/>
</dbReference>
<proteinExistence type="predicted"/>
<dbReference type="Proteomes" id="UP001223978">
    <property type="component" value="Unassembled WGS sequence"/>
</dbReference>
<dbReference type="Pfam" id="PF21725">
    <property type="entry name" value="T7SS_signal"/>
    <property type="match status" value="1"/>
</dbReference>
<accession>A0ABT6SBU7</accession>
<name>A0ABT6SBU7_9ACTN</name>
<evidence type="ECO:0000313" key="5">
    <source>
        <dbReference type="Proteomes" id="UP001223978"/>
    </source>
</evidence>
<dbReference type="EMBL" id="JASCIQ010000015">
    <property type="protein sequence ID" value="MDI3405404.1"/>
    <property type="molecule type" value="Genomic_DNA"/>
</dbReference>
<feature type="region of interest" description="Disordered" evidence="2">
    <location>
        <begin position="43"/>
        <end position="66"/>
    </location>
</feature>
<gene>
    <name evidence="4" type="ORF">QIS96_16440</name>
</gene>
<keyword evidence="1" id="KW-0175">Coiled coil</keyword>
<comment type="caution">
    <text evidence="4">The sequence shown here is derived from an EMBL/GenBank/DDBJ whole genome shotgun (WGS) entry which is preliminary data.</text>
</comment>
<dbReference type="RefSeq" id="WP_282543341.1">
    <property type="nucleotide sequence ID" value="NZ_JASCIQ010000015.1"/>
</dbReference>
<organism evidence="4 5">
    <name type="scientific">Streptomyces cavernicola</name>
    <dbReference type="NCBI Taxonomy" id="3043613"/>
    <lineage>
        <taxon>Bacteria</taxon>
        <taxon>Bacillati</taxon>
        <taxon>Actinomycetota</taxon>
        <taxon>Actinomycetes</taxon>
        <taxon>Kitasatosporales</taxon>
        <taxon>Streptomycetaceae</taxon>
        <taxon>Streptomyces</taxon>
    </lineage>
</organism>
<keyword evidence="5" id="KW-1185">Reference proteome</keyword>
<evidence type="ECO:0000313" key="4">
    <source>
        <dbReference type="EMBL" id="MDI3405404.1"/>
    </source>
</evidence>
<reference evidence="4 5" key="1">
    <citation type="submission" date="2023-05" db="EMBL/GenBank/DDBJ databases">
        <title>Draft genome sequence of Streptomyces sp. B-S-A6 isolated from a cave soil in Thailand.</title>
        <authorList>
            <person name="Chamroensaksri N."/>
            <person name="Muangham S."/>
        </authorList>
    </citation>
    <scope>NUCLEOTIDE SEQUENCE [LARGE SCALE GENOMIC DNA]</scope>
    <source>
        <strain evidence="4 5">B-S-A6</strain>
    </source>
</reference>
<evidence type="ECO:0000256" key="1">
    <source>
        <dbReference type="SAM" id="Coils"/>
    </source>
</evidence>